<accession>A0A7X6DLX7</accession>
<dbReference type="InterPro" id="IPR023614">
    <property type="entry name" value="Porin_dom_sf"/>
</dbReference>
<protein>
    <submittedName>
        <fullName evidence="2">Porin</fullName>
    </submittedName>
</protein>
<name>A0A7X6DLX7_9BACT</name>
<dbReference type="Pfam" id="PF07642">
    <property type="entry name" value="BBP2"/>
    <property type="match status" value="1"/>
</dbReference>
<dbReference type="AlphaFoldDB" id="A0A7X6DLX7"/>
<keyword evidence="3" id="KW-1185">Reference proteome</keyword>
<proteinExistence type="predicted"/>
<feature type="chain" id="PRO_5030593544" evidence="1">
    <location>
        <begin position="24"/>
        <end position="361"/>
    </location>
</feature>
<comment type="caution">
    <text evidence="2">The sequence shown here is derived from an EMBL/GenBank/DDBJ whole genome shotgun (WGS) entry which is preliminary data.</text>
</comment>
<gene>
    <name evidence="2" type="ORF">MNODULE_00940</name>
</gene>
<evidence type="ECO:0000256" key="1">
    <source>
        <dbReference type="SAM" id="SignalP"/>
    </source>
</evidence>
<keyword evidence="1" id="KW-0732">Signal</keyword>
<feature type="signal peptide" evidence="1">
    <location>
        <begin position="1"/>
        <end position="23"/>
    </location>
</feature>
<evidence type="ECO:0000313" key="2">
    <source>
        <dbReference type="EMBL" id="NKE69318.1"/>
    </source>
</evidence>
<dbReference type="Proteomes" id="UP000534783">
    <property type="component" value="Unassembled WGS sequence"/>
</dbReference>
<dbReference type="EMBL" id="VTOW01000001">
    <property type="protein sequence ID" value="NKE69318.1"/>
    <property type="molecule type" value="Genomic_DNA"/>
</dbReference>
<dbReference type="Gene3D" id="2.40.160.10">
    <property type="entry name" value="Porin"/>
    <property type="match status" value="1"/>
</dbReference>
<organism evidence="2 3">
    <name type="scientific">Candidatus Manganitrophus noduliformans</name>
    <dbReference type="NCBI Taxonomy" id="2606439"/>
    <lineage>
        <taxon>Bacteria</taxon>
        <taxon>Pseudomonadati</taxon>
        <taxon>Nitrospirota</taxon>
        <taxon>Nitrospiria</taxon>
        <taxon>Candidatus Troglogloeales</taxon>
        <taxon>Candidatus Manganitrophaceae</taxon>
        <taxon>Candidatus Manganitrophus</taxon>
    </lineage>
</organism>
<dbReference type="SUPFAM" id="SSF56935">
    <property type="entry name" value="Porins"/>
    <property type="match status" value="1"/>
</dbReference>
<dbReference type="InterPro" id="IPR011486">
    <property type="entry name" value="BBP2"/>
</dbReference>
<sequence length="361" mass="39633">MKKTWGAGFVVLFLILSTGRLFAQEPAESPFQISGFVDTYYSFNFNRPDSNTNGLSNFDFYHNAFSVSLAEIVLARTAEPVGFRIDLNFGTTTDFVHCGAFSCPGGASEEPYKNIQQAYVTWATPVGLTLDMGKFVTHMGLEVIESKDNWNYTRGLLFCCAIPYYHAGLRANYAISDMIWVNGYVLNGWNNVVENNNGKTFGAQVGIVPIQPLTVILNWIGPERSAGGGFQDRHVYDAIVMFNATDNLSFAANYDYGTQDPIGGGDSMTWSGIALYARLAADPYAVAVRVENATDDDGVMFGTADNTVQEVTVTGEVKVANNLLIRAEYRYDMADEDIFEDEGGAVTDTQNRAVLGVVYSF</sequence>
<reference evidence="2 3" key="1">
    <citation type="journal article" date="2020" name="Nature">
        <title>Bacterial chemolithoautotrophy via manganese oxidation.</title>
        <authorList>
            <person name="Yu H."/>
            <person name="Leadbetter J.R."/>
        </authorList>
    </citation>
    <scope>NUCLEOTIDE SEQUENCE [LARGE SCALE GENOMIC DNA]</scope>
    <source>
        <strain evidence="2 3">Mn-1</strain>
    </source>
</reference>
<dbReference type="RefSeq" id="WP_168057628.1">
    <property type="nucleotide sequence ID" value="NZ_VTOW01000001.1"/>
</dbReference>
<evidence type="ECO:0000313" key="3">
    <source>
        <dbReference type="Proteomes" id="UP000534783"/>
    </source>
</evidence>